<feature type="domain" description="Solute-binding protein family 3/N-terminal" evidence="2">
    <location>
        <begin position="28"/>
        <end position="246"/>
    </location>
</feature>
<dbReference type="InterPro" id="IPR001638">
    <property type="entry name" value="Solute-binding_3/MltF_N"/>
</dbReference>
<dbReference type="EMBL" id="JALNMJ010000003">
    <property type="protein sequence ID" value="MCK7611612.1"/>
    <property type="molecule type" value="Genomic_DNA"/>
</dbReference>
<dbReference type="Gene3D" id="3.40.190.10">
    <property type="entry name" value="Periplasmic binding protein-like II"/>
    <property type="match status" value="2"/>
</dbReference>
<dbReference type="PANTHER" id="PTHR38834">
    <property type="entry name" value="PERIPLASMIC SUBSTRATE BINDING PROTEIN FAMILY 3"/>
    <property type="match status" value="1"/>
</dbReference>
<protein>
    <submittedName>
        <fullName evidence="3">Transporter substrate-binding domain-containing protein</fullName>
    </submittedName>
</protein>
<keyword evidence="1" id="KW-0732">Signal</keyword>
<reference evidence="3" key="1">
    <citation type="submission" date="2022-04" db="EMBL/GenBank/DDBJ databases">
        <title>Roseibium sp. CAU 1639 isolated from mud.</title>
        <authorList>
            <person name="Kim W."/>
        </authorList>
    </citation>
    <scope>NUCLEOTIDE SEQUENCE</scope>
    <source>
        <strain evidence="3">CAU 1639</strain>
    </source>
</reference>
<dbReference type="PANTHER" id="PTHR38834:SF3">
    <property type="entry name" value="SOLUTE-BINDING PROTEIN FAMILY 3_N-TERMINAL DOMAIN-CONTAINING PROTEIN"/>
    <property type="match status" value="1"/>
</dbReference>
<keyword evidence="4" id="KW-1185">Reference proteome</keyword>
<evidence type="ECO:0000256" key="1">
    <source>
        <dbReference type="SAM" id="SignalP"/>
    </source>
</evidence>
<feature type="chain" id="PRO_5047214384" evidence="1">
    <location>
        <begin position="26"/>
        <end position="246"/>
    </location>
</feature>
<evidence type="ECO:0000313" key="3">
    <source>
        <dbReference type="EMBL" id="MCK7611612.1"/>
    </source>
</evidence>
<sequence>MQSARTFVLFLCAVFVIARWGSASAQTPIDIVTENYPPYEMQEAVNGLRGFDYEVAMEAFTRMGYVPTIRFLPWKRALKETESGTTAGVLTCAQNVERDRYMLFSDPISSFTDGLFKRKGHAGPQIRQIRDVIGQKVASMAGYESLKELQDIGADPIEVPNTLDGLNMLQARRFDYLHGGREMTEFMIRKHGFAGAFEFISLDRQPFHFCFSKAYPGVEALMAAFNAALAEMRRDGTYAAIHGKYR</sequence>
<gene>
    <name evidence="3" type="ORF">M0H32_05530</name>
</gene>
<name>A0ABT0GQB1_9HYPH</name>
<dbReference type="SMART" id="SM00062">
    <property type="entry name" value="PBPb"/>
    <property type="match status" value="1"/>
</dbReference>
<proteinExistence type="predicted"/>
<organism evidence="3 4">
    <name type="scientific">Roseibium sediminicola</name>
    <dbReference type="NCBI Taxonomy" id="2933272"/>
    <lineage>
        <taxon>Bacteria</taxon>
        <taxon>Pseudomonadati</taxon>
        <taxon>Pseudomonadota</taxon>
        <taxon>Alphaproteobacteria</taxon>
        <taxon>Hyphomicrobiales</taxon>
        <taxon>Stappiaceae</taxon>
        <taxon>Roseibium</taxon>
    </lineage>
</organism>
<comment type="caution">
    <text evidence="3">The sequence shown here is derived from an EMBL/GenBank/DDBJ whole genome shotgun (WGS) entry which is preliminary data.</text>
</comment>
<evidence type="ECO:0000313" key="4">
    <source>
        <dbReference type="Proteomes" id="UP001431221"/>
    </source>
</evidence>
<dbReference type="Pfam" id="PF00497">
    <property type="entry name" value="SBP_bac_3"/>
    <property type="match status" value="1"/>
</dbReference>
<evidence type="ECO:0000259" key="2">
    <source>
        <dbReference type="SMART" id="SM00062"/>
    </source>
</evidence>
<dbReference type="Proteomes" id="UP001431221">
    <property type="component" value="Unassembled WGS sequence"/>
</dbReference>
<accession>A0ABT0GQB1</accession>
<dbReference type="RefSeq" id="WP_248151852.1">
    <property type="nucleotide sequence ID" value="NZ_JALNMJ010000003.1"/>
</dbReference>
<dbReference type="SUPFAM" id="SSF53850">
    <property type="entry name" value="Periplasmic binding protein-like II"/>
    <property type="match status" value="1"/>
</dbReference>
<feature type="signal peptide" evidence="1">
    <location>
        <begin position="1"/>
        <end position="25"/>
    </location>
</feature>